<evidence type="ECO:0000256" key="9">
    <source>
        <dbReference type="SAM" id="Phobius"/>
    </source>
</evidence>
<dbReference type="UniPathway" id="UPA00079"/>
<feature type="transmembrane region" description="Helical" evidence="9">
    <location>
        <begin position="252"/>
        <end position="276"/>
    </location>
</feature>
<dbReference type="InterPro" id="IPR000537">
    <property type="entry name" value="UbiA_prenyltransferase"/>
</dbReference>
<evidence type="ECO:0000313" key="11">
    <source>
        <dbReference type="Proteomes" id="UP000000723"/>
    </source>
</evidence>
<dbReference type="InterPro" id="IPR026046">
    <property type="entry name" value="UBIAD1"/>
</dbReference>
<dbReference type="PANTHER" id="PTHR13929:SF0">
    <property type="entry name" value="UBIA PRENYLTRANSFERASE DOMAIN-CONTAINING PROTEIN 1"/>
    <property type="match status" value="1"/>
</dbReference>
<feature type="transmembrane region" description="Helical" evidence="9">
    <location>
        <begin position="155"/>
        <end position="173"/>
    </location>
</feature>
<dbReference type="InterPro" id="IPR044878">
    <property type="entry name" value="UbiA_sf"/>
</dbReference>
<evidence type="ECO:0000256" key="3">
    <source>
        <dbReference type="ARBA" id="ARBA00022428"/>
    </source>
</evidence>
<evidence type="ECO:0000256" key="2">
    <source>
        <dbReference type="ARBA" id="ARBA00004863"/>
    </source>
</evidence>
<dbReference type="RefSeq" id="WP_012573559.1">
    <property type="nucleotide sequence ID" value="NC_011565.1"/>
</dbReference>
<evidence type="ECO:0000256" key="4">
    <source>
        <dbReference type="ARBA" id="ARBA00022475"/>
    </source>
</evidence>
<protein>
    <submittedName>
        <fullName evidence="10">1,4-dihydroxy-2-naphthoate octaprenyltransferase</fullName>
    </submittedName>
</protein>
<dbReference type="eggNOG" id="COG1575">
    <property type="taxonomic scope" value="Bacteria"/>
</dbReference>
<dbReference type="KEGG" id="aps:CFPG_535"/>
<dbReference type="AlphaFoldDB" id="B6YRH6"/>
<dbReference type="Proteomes" id="UP000000723">
    <property type="component" value="Chromosome"/>
</dbReference>
<keyword evidence="7 9" id="KW-1133">Transmembrane helix</keyword>
<dbReference type="Pfam" id="PF01040">
    <property type="entry name" value="UbiA"/>
    <property type="match status" value="1"/>
</dbReference>
<feature type="transmembrane region" description="Helical" evidence="9">
    <location>
        <begin position="309"/>
        <end position="328"/>
    </location>
</feature>
<evidence type="ECO:0000256" key="7">
    <source>
        <dbReference type="ARBA" id="ARBA00022989"/>
    </source>
</evidence>
<proteinExistence type="predicted"/>
<evidence type="ECO:0000256" key="8">
    <source>
        <dbReference type="ARBA" id="ARBA00023136"/>
    </source>
</evidence>
<feature type="transmembrane region" description="Helical" evidence="9">
    <location>
        <begin position="40"/>
        <end position="58"/>
    </location>
</feature>
<dbReference type="HOGENOM" id="CLU_043611_0_1_10"/>
<dbReference type="GO" id="GO:0042371">
    <property type="term" value="P:vitamin K biosynthetic process"/>
    <property type="evidence" value="ECO:0007669"/>
    <property type="project" value="TreeGrafter"/>
</dbReference>
<keyword evidence="6 9" id="KW-0812">Transmembrane</keyword>
<gene>
    <name evidence="10" type="ordered locus">CFPG_535</name>
</gene>
<dbReference type="GO" id="GO:0016020">
    <property type="term" value="C:membrane"/>
    <property type="evidence" value="ECO:0007669"/>
    <property type="project" value="UniProtKB-SubCell"/>
</dbReference>
<evidence type="ECO:0000313" key="10">
    <source>
        <dbReference type="EMBL" id="BAG83798.1"/>
    </source>
</evidence>
<accession>B6YRH6</accession>
<keyword evidence="11" id="KW-1185">Reference proteome</keyword>
<keyword evidence="8 9" id="KW-0472">Membrane</keyword>
<feature type="transmembrane region" description="Helical" evidence="9">
    <location>
        <begin position="179"/>
        <end position="202"/>
    </location>
</feature>
<dbReference type="GO" id="GO:0004659">
    <property type="term" value="F:prenyltransferase activity"/>
    <property type="evidence" value="ECO:0007669"/>
    <property type="project" value="InterPro"/>
</dbReference>
<dbReference type="PANTHER" id="PTHR13929">
    <property type="entry name" value="1,4-DIHYDROXY-2-NAPHTHOATE OCTAPRENYLTRANSFERASE"/>
    <property type="match status" value="1"/>
</dbReference>
<evidence type="ECO:0000256" key="1">
    <source>
        <dbReference type="ARBA" id="ARBA00004141"/>
    </source>
</evidence>
<evidence type="ECO:0000256" key="5">
    <source>
        <dbReference type="ARBA" id="ARBA00022679"/>
    </source>
</evidence>
<dbReference type="Gene3D" id="1.10.357.140">
    <property type="entry name" value="UbiA prenyltransferase"/>
    <property type="match status" value="1"/>
</dbReference>
<reference evidence="11" key="1">
    <citation type="journal article" date="2008" name="Science">
        <title>Genome of an endosymbiont coupling N2 fixation to cellulolysis within RT protist cells in termite gut.</title>
        <authorList>
            <person name="Hongoh Y."/>
            <person name="Sharma V.K."/>
            <person name="Prakash T."/>
            <person name="Noda S."/>
            <person name="Toh H."/>
            <person name="Taylor T.D."/>
            <person name="Kudo T."/>
            <person name="Sakaki Y."/>
            <person name="Toyoda A."/>
            <person name="Hattori M."/>
            <person name="Ohkuma M."/>
        </authorList>
    </citation>
    <scope>NUCLEOTIDE SEQUENCE [LARGE SCALE GENOMIC DNA]</scope>
</reference>
<comment type="pathway">
    <text evidence="2">Quinol/quinone metabolism; menaquinone biosynthesis.</text>
</comment>
<feature type="transmembrane region" description="Helical" evidence="9">
    <location>
        <begin position="223"/>
        <end position="246"/>
    </location>
</feature>
<comment type="subcellular location">
    <subcellularLocation>
        <location evidence="1">Membrane</location>
        <topology evidence="1">Multi-pass membrane protein</topology>
    </subcellularLocation>
</comment>
<keyword evidence="4" id="KW-1003">Cell membrane</keyword>
<dbReference type="PIRSF" id="PIRSF005355">
    <property type="entry name" value="UBIAD1"/>
    <property type="match status" value="1"/>
</dbReference>
<organism evidence="10 11">
    <name type="scientific">Azobacteroides pseudotrichonymphae genomovar. CFP2</name>
    <dbReference type="NCBI Taxonomy" id="511995"/>
    <lineage>
        <taxon>Bacteria</taxon>
        <taxon>Pseudomonadati</taxon>
        <taxon>Bacteroidota</taxon>
        <taxon>Bacteroidia</taxon>
        <taxon>Bacteroidales</taxon>
        <taxon>Candidatus Azobacteroides</taxon>
    </lineage>
</organism>
<name>B6YRH6_AZOPC</name>
<dbReference type="CDD" id="cd13962">
    <property type="entry name" value="PT_UbiA_UBIAD1"/>
    <property type="match status" value="1"/>
</dbReference>
<dbReference type="GO" id="GO:0009234">
    <property type="term" value="P:menaquinone biosynthetic process"/>
    <property type="evidence" value="ECO:0007669"/>
    <property type="project" value="UniProtKB-UniPathway"/>
</dbReference>
<sequence>MNIVRFWIKNARFKSLPQSFLPAVLAVCLASKVERFSIWLGLLAIIGVSVGHLGINLFDDYFDYKVKKSDFRDIMVKKGFRARTTKCYYITSKQTTLGQLLIACVVFCAFALLIGLIIWFFRKNFILYLAIITAILGISYSGPPLRLSYHGLGEFVIGIVFGPLLMIGVYYAACGKADPSVFFISIPVGMLVANIVYVHSIMDYEPDKEIGKMTLAVLLKDKRLMLIFVFLLLIISFGCILGGVIAGYLSVYYLFVLFTLPMAVSLLYLMVQFIYYPKKKFSPRFWMGPMGDWQQIKTMDIDWFLIRWFLARNMLSFFCFIIIVVCLFV</sequence>
<evidence type="ECO:0000256" key="6">
    <source>
        <dbReference type="ARBA" id="ARBA00022692"/>
    </source>
</evidence>
<feature type="transmembrane region" description="Helical" evidence="9">
    <location>
        <begin position="100"/>
        <end position="119"/>
    </location>
</feature>
<dbReference type="OrthoDB" id="9767568at2"/>
<feature type="transmembrane region" description="Helical" evidence="9">
    <location>
        <begin position="125"/>
        <end position="143"/>
    </location>
</feature>
<keyword evidence="3" id="KW-0474">Menaquinone biosynthesis</keyword>
<keyword evidence="5" id="KW-0808">Transferase</keyword>
<dbReference type="EMBL" id="AP010656">
    <property type="protein sequence ID" value="BAG83798.1"/>
    <property type="molecule type" value="Genomic_DNA"/>
</dbReference>